<dbReference type="InterPro" id="IPR013103">
    <property type="entry name" value="RVT_2"/>
</dbReference>
<feature type="region of interest" description="Disordered" evidence="6">
    <location>
        <begin position="648"/>
        <end position="690"/>
    </location>
</feature>
<feature type="coiled-coil region" evidence="5">
    <location>
        <begin position="604"/>
        <end position="638"/>
    </location>
</feature>
<dbReference type="SUPFAM" id="SSF56672">
    <property type="entry name" value="DNA/RNA polymerases"/>
    <property type="match status" value="1"/>
</dbReference>
<dbReference type="Gene3D" id="3.30.420.10">
    <property type="entry name" value="Ribonuclease H-like superfamily/Ribonuclease H"/>
    <property type="match status" value="1"/>
</dbReference>
<evidence type="ECO:0000313" key="8">
    <source>
        <dbReference type="EMBL" id="AAD17414.1"/>
    </source>
</evidence>
<dbReference type="InterPro" id="IPR001584">
    <property type="entry name" value="Integrase_cat-core"/>
</dbReference>
<feature type="compositionally biased region" description="Basic and acidic residues" evidence="6">
    <location>
        <begin position="200"/>
        <end position="213"/>
    </location>
</feature>
<gene>
    <name evidence="8" type="ordered locus">At2g15700</name>
</gene>
<dbReference type="EMBL" id="AC006248">
    <property type="protein sequence ID" value="AAD17414.1"/>
    <property type="molecule type" value="Genomic_DNA"/>
</dbReference>
<dbReference type="SUPFAM" id="SSF53098">
    <property type="entry name" value="Ribonuclease H-like"/>
    <property type="match status" value="1"/>
</dbReference>
<reference evidence="8" key="2">
    <citation type="submission" date="2000-03" db="EMBL/GenBank/DDBJ databases">
        <authorList>
            <person name="Lin X."/>
            <person name="Kaul S."/>
            <person name="Shea T.P."/>
            <person name="Fujii C.Y."/>
            <person name="Shen M."/>
            <person name="VanAken S.E."/>
            <person name="Barnstead M.E."/>
            <person name="Mason T.M."/>
            <person name="Bowman C.L."/>
            <person name="Ronning C.M."/>
            <person name="Benito M.-I."/>
            <person name="Carrera A.J."/>
            <person name="Creasy T.H."/>
            <person name="Buell C.R."/>
            <person name="Town C.D."/>
            <person name="Nierman W.C."/>
            <person name="Fraser C.M."/>
            <person name="Venter J.C."/>
        </authorList>
    </citation>
    <scope>NUCLEOTIDE SEQUENCE</scope>
</reference>
<evidence type="ECO:0000256" key="6">
    <source>
        <dbReference type="SAM" id="MobiDB-lite"/>
    </source>
</evidence>
<keyword evidence="3" id="KW-0064">Aspartyl protease</keyword>
<evidence type="ECO:0000256" key="3">
    <source>
        <dbReference type="ARBA" id="ARBA00022750"/>
    </source>
</evidence>
<dbReference type="InterPro" id="IPR039537">
    <property type="entry name" value="Retrotran_Ty1/copia-like"/>
</dbReference>
<evidence type="ECO:0000259" key="7">
    <source>
        <dbReference type="PROSITE" id="PS50994"/>
    </source>
</evidence>
<keyword evidence="1" id="KW-0645">Protease</keyword>
<reference key="1">
    <citation type="journal article" date="1999" name="Nature">
        <title>Sequence and analysis of chromosome 2 of the plant Arabidopsis thaliana.</title>
        <authorList>
            <person name="Lin X."/>
            <person name="Kaul S."/>
            <person name="Rounsley S."/>
            <person name="Shea T.P."/>
            <person name="Benito M.I."/>
            <person name="Town C.D."/>
            <person name="Fujii C.Y."/>
            <person name="Mason T."/>
            <person name="Bowman C.L."/>
            <person name="Barnstead M."/>
            <person name="Feldblyum T.V."/>
            <person name="Buell C.R."/>
            <person name="Ketchum K.A."/>
            <person name="Lee J."/>
            <person name="Ronning C.M."/>
            <person name="Koo H.L."/>
            <person name="Moffat K.S."/>
            <person name="Cronin L.A."/>
            <person name="Shen M."/>
            <person name="Pai G."/>
            <person name="Van Aken S."/>
            <person name="Umayam L."/>
            <person name="Tallon L.J."/>
            <person name="Gill J.E."/>
            <person name="Adams M.D."/>
            <person name="Carrera A.J."/>
            <person name="Creasy T.H."/>
            <person name="Goodman H.M."/>
            <person name="Somerville C.R."/>
            <person name="Copenhaver G.P."/>
            <person name="Preuss D."/>
            <person name="Nierman W.C."/>
            <person name="White O."/>
            <person name="Eisen J.A."/>
            <person name="Salzberg S.L."/>
            <person name="Fraser C.M."/>
            <person name="Venter J.C."/>
        </authorList>
    </citation>
    <scope>NUCLEOTIDE SEQUENCE [LARGE SCALE GENOMIC DNA]</scope>
    <source>
        <strain>cv. Columbia</strain>
    </source>
</reference>
<dbReference type="Pfam" id="PF07727">
    <property type="entry name" value="RVT_2"/>
    <property type="match status" value="1"/>
</dbReference>
<dbReference type="Pfam" id="PF25597">
    <property type="entry name" value="SH3_retrovirus"/>
    <property type="match status" value="1"/>
</dbReference>
<dbReference type="InterPro" id="IPR043502">
    <property type="entry name" value="DNA/RNA_pol_sf"/>
</dbReference>
<protein>
    <submittedName>
        <fullName evidence="8">Copia-like retroelement pol polyprotein</fullName>
    </submittedName>
</protein>
<dbReference type="GO" id="GO:0003676">
    <property type="term" value="F:nucleic acid binding"/>
    <property type="evidence" value="ECO:0007669"/>
    <property type="project" value="InterPro"/>
</dbReference>
<dbReference type="Pfam" id="PF14223">
    <property type="entry name" value="Retrotran_gag_2"/>
    <property type="match status" value="1"/>
</dbReference>
<dbReference type="PROSITE" id="PS50994">
    <property type="entry name" value="INTEGRASE"/>
    <property type="match status" value="1"/>
</dbReference>
<sequence>MSSNARVEVDRFDGTGDFSLWKVRMLAHYGVLGLKGILNDEQLLRDPPVIEEEAAVAGRDYHVGDFELPSNVDLIKFEKSEKAKDLIVLNVGNQVLRKIKNCETAAAMWSTLKRLYMETSLPNRIYLQLKFYTYKMTDSRSIDGNVDDFLKLVTDLNNIGVDVTEEVQAILLLSSLYDRKENSQKVESSQSEGLYVEQEADQRRGLKKEKANHGEDVLRAKADQNQGQSTIKTTRVVSSVVKKDIGRGSVLKSLHKPSSSANIATEPKQPLVLTASPQDTKEEWVMDSGCSFHITLDKDSLFDLQEFDGGKVLMGNMTHSEVKGIGKIKILNPDDYVVILTNVRLGHMSLKNMNVLVEEGYLSGKEVDKLEFCESCVLGKSHKQSFPTAKHTTKESLGGCRYFVSFIDDFSKKVWVYFLKTKDEAYHKFREWKQAVENQTGKKIKYLRTDNGLEFYNTQFDNLCKEDGIKRHRTCTYTPQQNGVSERMNKTIMDIVRSMLAETGMSQEFWAEATSTAVYLINRTPNSFIGFKLPEEVWTGTKPDLSHLRRFGCSAYVHVTQDKTSPRAVKGVFMGYPCGIKGYRVWLPKEGKCTTSRNVVFNETELYKDTLSSADERKEEAEKEYKKLKKARKRVSFSHDLLRGPSTSCCDLDDSSSQGGETSSSSSESSENLEESEMNEEVVGSENEQSLDDYLLARDMKRRSNIRPPSRFEDEDFVAYALATAEDLEEEEPKSYEEALKSSKRKQWENAMKEEMDSHKKSHTWDLIEKPEKQKLIGCKWIFKLKPGIPGVEKQRYKARLVAKGFSQQEGIDYNEVFSLVVKHVSIRLMLSLMVNMDYELEQMDVKTAFLHGNLEERILMSQPEGFIQEGNENKVCLLRKSLYGLKQSPRLWNQRFDAFMKDQKFERSCYDPCVYMRDTQTDKAIYLLLYVDDMLIASGNMAIIQELKNKLNSRPVITPTAAHFKFRSLSEEEKKTEAVHMERIPYANVVGSLMYAMVGSRPDLAFVVGFISRFMSSPGREHWSAVKWVLRYLKGAYTQNLIFKKDSKFCIEGFSDSDYATDLDRRRSVTGYVFKVGGNTISWKSSLQSVVALSTTEAEYMALTEAVKEAIWLKGLCSELGFKQDNVMVHCDSQSALALAKNSVHHERTEHIDTKFTQQSIRQIS</sequence>
<keyword evidence="2" id="KW-0479">Metal-binding</keyword>
<keyword evidence="5" id="KW-0175">Coiled coil</keyword>
<dbReference type="InterPro" id="IPR057670">
    <property type="entry name" value="SH3_retrovirus"/>
</dbReference>
<accession>Q9ZQE4</accession>
<evidence type="ECO:0000256" key="4">
    <source>
        <dbReference type="ARBA" id="ARBA00022801"/>
    </source>
</evidence>
<proteinExistence type="predicted"/>
<dbReference type="Pfam" id="PF22936">
    <property type="entry name" value="Pol_BBD"/>
    <property type="match status" value="1"/>
</dbReference>
<dbReference type="CDD" id="cd09272">
    <property type="entry name" value="RNase_HI_RT_Ty1"/>
    <property type="match status" value="1"/>
</dbReference>
<feature type="domain" description="Integrase catalytic" evidence="7">
    <location>
        <begin position="378"/>
        <end position="542"/>
    </location>
</feature>
<dbReference type="PIR" id="C84532">
    <property type="entry name" value="C84532"/>
</dbReference>
<dbReference type="InterPro" id="IPR036397">
    <property type="entry name" value="RNaseH_sf"/>
</dbReference>
<keyword evidence="4" id="KW-0378">Hydrolase</keyword>
<dbReference type="GO" id="GO:0046872">
    <property type="term" value="F:metal ion binding"/>
    <property type="evidence" value="ECO:0007669"/>
    <property type="project" value="UniProtKB-KW"/>
</dbReference>
<feature type="compositionally biased region" description="Acidic residues" evidence="6">
    <location>
        <begin position="671"/>
        <end position="680"/>
    </location>
</feature>
<reference evidence="8" key="3">
    <citation type="submission" date="2002-02" db="EMBL/GenBank/DDBJ databases">
        <authorList>
            <person name="Town C.D."/>
            <person name="Kaul S."/>
        </authorList>
    </citation>
    <scope>NUCLEOTIDE SEQUENCE</scope>
</reference>
<feature type="compositionally biased region" description="Low complexity" evidence="6">
    <location>
        <begin position="648"/>
        <end position="670"/>
    </location>
</feature>
<evidence type="ECO:0000256" key="2">
    <source>
        <dbReference type="ARBA" id="ARBA00022723"/>
    </source>
</evidence>
<dbReference type="Pfam" id="PF00665">
    <property type="entry name" value="rve"/>
    <property type="match status" value="1"/>
</dbReference>
<evidence type="ECO:0000256" key="5">
    <source>
        <dbReference type="SAM" id="Coils"/>
    </source>
</evidence>
<dbReference type="GO" id="GO:0004190">
    <property type="term" value="F:aspartic-type endopeptidase activity"/>
    <property type="evidence" value="ECO:0007669"/>
    <property type="project" value="UniProtKB-KW"/>
</dbReference>
<dbReference type="GO" id="GO:0015074">
    <property type="term" value="P:DNA integration"/>
    <property type="evidence" value="ECO:0007669"/>
    <property type="project" value="InterPro"/>
</dbReference>
<dbReference type="InterPro" id="IPR012337">
    <property type="entry name" value="RNaseH-like_sf"/>
</dbReference>
<feature type="region of interest" description="Disordered" evidence="6">
    <location>
        <begin position="183"/>
        <end position="213"/>
    </location>
</feature>
<dbReference type="PANTHER" id="PTHR42648">
    <property type="entry name" value="TRANSPOSASE, PUTATIVE-RELATED"/>
    <property type="match status" value="1"/>
</dbReference>
<evidence type="ECO:0000256" key="1">
    <source>
        <dbReference type="ARBA" id="ARBA00022670"/>
    </source>
</evidence>
<dbReference type="GO" id="GO:0006508">
    <property type="term" value="P:proteolysis"/>
    <property type="evidence" value="ECO:0007669"/>
    <property type="project" value="UniProtKB-KW"/>
</dbReference>
<dbReference type="InterPro" id="IPR054722">
    <property type="entry name" value="PolX-like_BBD"/>
</dbReference>
<dbReference type="PANTHER" id="PTHR42648:SF28">
    <property type="entry name" value="TRANSPOSON-ENCODED PROTEIN WITH RIBONUCLEASE H-LIKE AND RETROVIRUS ZINC FINGER-LIKE DOMAINS"/>
    <property type="match status" value="1"/>
</dbReference>
<organism evidence="8">
    <name type="scientific">Arabidopsis thaliana</name>
    <name type="common">Mouse-ear cress</name>
    <dbReference type="NCBI Taxonomy" id="3702"/>
    <lineage>
        <taxon>Eukaryota</taxon>
        <taxon>Viridiplantae</taxon>
        <taxon>Streptophyta</taxon>
        <taxon>Embryophyta</taxon>
        <taxon>Tracheophyta</taxon>
        <taxon>Spermatophyta</taxon>
        <taxon>Magnoliopsida</taxon>
        <taxon>eudicotyledons</taxon>
        <taxon>Gunneridae</taxon>
        <taxon>Pentapetalae</taxon>
        <taxon>rosids</taxon>
        <taxon>malvids</taxon>
        <taxon>Brassicales</taxon>
        <taxon>Brassicaceae</taxon>
        <taxon>Camelineae</taxon>
        <taxon>Arabidopsis</taxon>
    </lineage>
</organism>
<dbReference type="AlphaFoldDB" id="Q9ZQE4"/>
<name>Q9ZQE4_ARATH</name>